<evidence type="ECO:0000313" key="2">
    <source>
        <dbReference type="EMBL" id="PWA86328.1"/>
    </source>
</evidence>
<gene>
    <name evidence="2" type="ORF">CTI12_AA141240</name>
</gene>
<dbReference type="Proteomes" id="UP000245207">
    <property type="component" value="Unassembled WGS sequence"/>
</dbReference>
<dbReference type="EMBL" id="PKPP01001031">
    <property type="protein sequence ID" value="PWA86328.1"/>
    <property type="molecule type" value="Genomic_DNA"/>
</dbReference>
<reference evidence="2 3" key="1">
    <citation type="journal article" date="2018" name="Mol. Plant">
        <title>The genome of Artemisia annua provides insight into the evolution of Asteraceae family and artemisinin biosynthesis.</title>
        <authorList>
            <person name="Shen Q."/>
            <person name="Zhang L."/>
            <person name="Liao Z."/>
            <person name="Wang S."/>
            <person name="Yan T."/>
            <person name="Shi P."/>
            <person name="Liu M."/>
            <person name="Fu X."/>
            <person name="Pan Q."/>
            <person name="Wang Y."/>
            <person name="Lv Z."/>
            <person name="Lu X."/>
            <person name="Zhang F."/>
            <person name="Jiang W."/>
            <person name="Ma Y."/>
            <person name="Chen M."/>
            <person name="Hao X."/>
            <person name="Li L."/>
            <person name="Tang Y."/>
            <person name="Lv G."/>
            <person name="Zhou Y."/>
            <person name="Sun X."/>
            <person name="Brodelius P.E."/>
            <person name="Rose J.K.C."/>
            <person name="Tang K."/>
        </authorList>
    </citation>
    <scope>NUCLEOTIDE SEQUENCE [LARGE SCALE GENOMIC DNA]</scope>
    <source>
        <strain evidence="3">cv. Huhao1</strain>
        <tissue evidence="2">Leaf</tissue>
    </source>
</reference>
<comment type="caution">
    <text evidence="2">The sequence shown here is derived from an EMBL/GenBank/DDBJ whole genome shotgun (WGS) entry which is preliminary data.</text>
</comment>
<evidence type="ECO:0000256" key="1">
    <source>
        <dbReference type="SAM" id="MobiDB-lite"/>
    </source>
</evidence>
<sequence length="78" mass="8505">MAYCLTNDVIRSGGLTKGNDNGQKRHGDQQGNRDQDQQDKRQRVARNYGAATQEHRGKRQWTKATGGSAGKPRPGPAG</sequence>
<proteinExistence type="predicted"/>
<feature type="compositionally biased region" description="Basic and acidic residues" evidence="1">
    <location>
        <begin position="22"/>
        <end position="42"/>
    </location>
</feature>
<organism evidence="2 3">
    <name type="scientific">Artemisia annua</name>
    <name type="common">Sweet wormwood</name>
    <dbReference type="NCBI Taxonomy" id="35608"/>
    <lineage>
        <taxon>Eukaryota</taxon>
        <taxon>Viridiplantae</taxon>
        <taxon>Streptophyta</taxon>
        <taxon>Embryophyta</taxon>
        <taxon>Tracheophyta</taxon>
        <taxon>Spermatophyta</taxon>
        <taxon>Magnoliopsida</taxon>
        <taxon>eudicotyledons</taxon>
        <taxon>Gunneridae</taxon>
        <taxon>Pentapetalae</taxon>
        <taxon>asterids</taxon>
        <taxon>campanulids</taxon>
        <taxon>Asterales</taxon>
        <taxon>Asteraceae</taxon>
        <taxon>Asteroideae</taxon>
        <taxon>Anthemideae</taxon>
        <taxon>Artemisiinae</taxon>
        <taxon>Artemisia</taxon>
    </lineage>
</organism>
<feature type="region of interest" description="Disordered" evidence="1">
    <location>
        <begin position="1"/>
        <end position="78"/>
    </location>
</feature>
<dbReference type="AlphaFoldDB" id="A0A2U1PKP7"/>
<keyword evidence="3" id="KW-1185">Reference proteome</keyword>
<name>A0A2U1PKP7_ARTAN</name>
<accession>A0A2U1PKP7</accession>
<protein>
    <submittedName>
        <fullName evidence="2">Uncharacterized protein</fullName>
    </submittedName>
</protein>
<evidence type="ECO:0000313" key="3">
    <source>
        <dbReference type="Proteomes" id="UP000245207"/>
    </source>
</evidence>